<dbReference type="RefSeq" id="WP_171082584.1">
    <property type="nucleotide sequence ID" value="NZ_JABAIV010000002.1"/>
</dbReference>
<reference evidence="1 2" key="1">
    <citation type="submission" date="2020-04" db="EMBL/GenBank/DDBJ databases">
        <title>Massilia sp. nov., a cold adapted bacteria isolated from Arctic soil.</title>
        <authorList>
            <person name="Son J."/>
            <person name="Ka J.-O."/>
        </authorList>
    </citation>
    <scope>NUCLEOTIDE SEQUENCE [LARGE SCALE GENOMIC DNA]</scope>
    <source>
        <strain evidence="1 2">ML15P13</strain>
    </source>
</reference>
<dbReference type="InterPro" id="IPR017642">
    <property type="entry name" value="DNA_S_mod_DndB"/>
</dbReference>
<evidence type="ECO:0000313" key="1">
    <source>
        <dbReference type="EMBL" id="NNG22755.1"/>
    </source>
</evidence>
<dbReference type="NCBIfam" id="TIGR03187">
    <property type="entry name" value="DGQHR"/>
    <property type="match status" value="1"/>
</dbReference>
<evidence type="ECO:0000313" key="2">
    <source>
        <dbReference type="Proteomes" id="UP000533905"/>
    </source>
</evidence>
<keyword evidence="2" id="KW-1185">Reference proteome</keyword>
<organism evidence="1 2">
    <name type="scientific">Telluria aromaticivorans</name>
    <dbReference type="NCBI Taxonomy" id="2725995"/>
    <lineage>
        <taxon>Bacteria</taxon>
        <taxon>Pseudomonadati</taxon>
        <taxon>Pseudomonadota</taxon>
        <taxon>Betaproteobacteria</taxon>
        <taxon>Burkholderiales</taxon>
        <taxon>Oxalobacteraceae</taxon>
        <taxon>Telluria group</taxon>
        <taxon>Telluria</taxon>
    </lineage>
</organism>
<name>A0A7Y2JXC2_9BURK</name>
<dbReference type="Pfam" id="PF14072">
    <property type="entry name" value="DndB"/>
    <property type="match status" value="1"/>
</dbReference>
<comment type="caution">
    <text evidence="1">The sequence shown here is derived from an EMBL/GenBank/DDBJ whole genome shotgun (WGS) entry which is preliminary data.</text>
</comment>
<accession>A0A7Y2JXC2</accession>
<gene>
    <name evidence="1" type="ORF">HGB41_07030</name>
</gene>
<dbReference type="Proteomes" id="UP000533905">
    <property type="component" value="Unassembled WGS sequence"/>
</dbReference>
<dbReference type="InterPro" id="IPR017601">
    <property type="entry name" value="DGQHR-contain_dom"/>
</dbReference>
<protein>
    <submittedName>
        <fullName evidence="1">DGQHR domain-containing protein</fullName>
    </submittedName>
</protein>
<dbReference type="EMBL" id="JABAIV010000002">
    <property type="protein sequence ID" value="NNG22755.1"/>
    <property type="molecule type" value="Genomic_DNA"/>
</dbReference>
<proteinExistence type="predicted"/>
<sequence length="485" mass="54199">MGFSDVVKEIVAAASTGITPQGIREVIKSYYPEFYATERHKMHVERGNYADLEHALLAQVYGATRLNRAFILDKTKKPVVIRMAAHDPDAALGENLLVNSQPSTTKFIPMTKLNIAAARVRQGDLLLYTTSMKVCDLMSEGFYSVETLDPEDTESKGYQRLLNRARAKKLADYILKGQDSNDVFLPTSIFLATHNDIQFDEKNNTLEIDSAATGPFSVVDGQHRLEGLRLAMEKDDRVLDFEVPVNIAVSLPKIAQMCHFLIVNTTQKSVDKSVEQRILARLSAAFEVEEDLPSLPKWILNTVQKGEVDKAVKYVDYLNDTADSPWFKKIHMANADGDKSTVNQHSFVKAIVKYLLTANNPLSVLNDFDKEKRIFLNYWTAIANNLDDGNSSTLYKYNGVELFCKFSIPFFTKLQDTGKYTVASMDALMKRCLENVDGEYAGVSHPDWWKKGGQGSGLNAGAINQVFHAMTKALHATSMNATIEI</sequence>
<dbReference type="AlphaFoldDB" id="A0A7Y2JXC2"/>
<dbReference type="CDD" id="cd16413">
    <property type="entry name" value="DGQHR_domain"/>
    <property type="match status" value="1"/>
</dbReference>